<dbReference type="InterPro" id="IPR037206">
    <property type="entry name" value="VPS28_C_sf"/>
</dbReference>
<sequence length="252" mass="28538">MNTNLPEYAPTANTSFTIGTTATYYDEINKNTLIKSNLHKSVLDSLQEVYSILPTLEMIEVSYLKDYLTNKEKYLATIHRLIQQYQMISKNLAGDAQKVDLLIREYLPGLSRDMSNFLDELVVKFNINYPHAVVRLKNGLPVEATTSGNGVTDATNGNSKSRLIAEITGNFITCMDAVKLNYKSKDQLHPLLSELIVNLNDLNEDLQFNGKSKLVNWLIKINNLSTELDQKDLDLFLNDLDVAYKGFYTTLQ</sequence>
<dbReference type="SUPFAM" id="SSF140111">
    <property type="entry name" value="Endosomal sorting complex assembly domain"/>
    <property type="match status" value="1"/>
</dbReference>
<gene>
    <name evidence="9" type="ORF">G210_5939</name>
</gene>
<evidence type="ECO:0000256" key="5">
    <source>
        <dbReference type="PIRNR" id="PIRNR017535"/>
    </source>
</evidence>
<dbReference type="GO" id="GO:0000813">
    <property type="term" value="C:ESCRT I complex"/>
    <property type="evidence" value="ECO:0007669"/>
    <property type="project" value="UniProtKB-UniRule"/>
</dbReference>
<dbReference type="HOGENOM" id="CLU_076417_0_0_1"/>
<keyword evidence="4 5" id="KW-0653">Protein transport</keyword>
<dbReference type="OMA" id="CDEFPTV"/>
<dbReference type="InterPro" id="IPR037202">
    <property type="entry name" value="ESCRT_assembly_dom"/>
</dbReference>
<keyword evidence="3 5" id="KW-0967">Endosome</keyword>
<dbReference type="PROSITE" id="PS51310">
    <property type="entry name" value="VPS28_C"/>
    <property type="match status" value="1"/>
</dbReference>
<reference evidence="9 10" key="1">
    <citation type="submission" date="2013-02" db="EMBL/GenBank/DDBJ databases">
        <title>Genome sequence of Candida maltosa Xu316, a potential industrial strain for xylitol and ethanol production.</title>
        <authorList>
            <person name="Yu J."/>
            <person name="Wang Q."/>
            <person name="Geng X."/>
            <person name="Bao W."/>
            <person name="He P."/>
            <person name="Cai J."/>
        </authorList>
    </citation>
    <scope>NUCLEOTIDE SEQUENCE [LARGE SCALE GENOMIC DNA]</scope>
    <source>
        <strain evidence="10">Xu316</strain>
    </source>
</reference>
<evidence type="ECO:0000256" key="4">
    <source>
        <dbReference type="ARBA" id="ARBA00022927"/>
    </source>
</evidence>
<keyword evidence="10" id="KW-1185">Reference proteome</keyword>
<keyword evidence="2 5" id="KW-0813">Transport</keyword>
<evidence type="ECO:0000256" key="2">
    <source>
        <dbReference type="ARBA" id="ARBA00022448"/>
    </source>
</evidence>
<comment type="caution">
    <text evidence="9">The sequence shown here is derived from an EMBL/GenBank/DDBJ whole genome shotgun (WGS) entry which is preliminary data.</text>
</comment>
<evidence type="ECO:0000313" key="9">
    <source>
        <dbReference type="EMBL" id="EMG49317.1"/>
    </source>
</evidence>
<dbReference type="AlphaFoldDB" id="M3HPB0"/>
<evidence type="ECO:0000259" key="8">
    <source>
        <dbReference type="PROSITE" id="PS51313"/>
    </source>
</evidence>
<evidence type="ECO:0000259" key="7">
    <source>
        <dbReference type="PROSITE" id="PS51310"/>
    </source>
</evidence>
<name>M3HPB0_CANMX</name>
<dbReference type="Pfam" id="PF03997">
    <property type="entry name" value="VPS28"/>
    <property type="match status" value="1"/>
</dbReference>
<dbReference type="EMBL" id="AOGT01000728">
    <property type="protein sequence ID" value="EMG49317.1"/>
    <property type="molecule type" value="Genomic_DNA"/>
</dbReference>
<comment type="subcellular location">
    <subcellularLocation>
        <location evidence="1">Endosome</location>
    </subcellularLocation>
</comment>
<dbReference type="PANTHER" id="PTHR12937:SF0">
    <property type="entry name" value="VACUOLAR PROTEIN SORTING-ASSOCIATED PROTEIN 28 HOMOLOG"/>
    <property type="match status" value="1"/>
</dbReference>
<dbReference type="Gene3D" id="1.20.120.1130">
    <property type="match status" value="1"/>
</dbReference>
<proteinExistence type="inferred from homology"/>
<accession>M3HPB0</accession>
<comment type="function">
    <text evidence="5">Component of the ESCRT-I complex (endosomal sorting complex required for transport I), a regulator of vesicular trafficking process.</text>
</comment>
<dbReference type="Proteomes" id="UP000011777">
    <property type="component" value="Unassembled WGS sequence"/>
</dbReference>
<feature type="domain" description="VPS28 C-terminal" evidence="7">
    <location>
        <begin position="159"/>
        <end position="252"/>
    </location>
</feature>
<dbReference type="InterPro" id="IPR007143">
    <property type="entry name" value="Vps28"/>
</dbReference>
<comment type="similarity">
    <text evidence="5 6">Belongs to the VPS28 family.</text>
</comment>
<organism evidence="9 10">
    <name type="scientific">Candida maltosa (strain Xu316)</name>
    <name type="common">Yeast</name>
    <dbReference type="NCBI Taxonomy" id="1245528"/>
    <lineage>
        <taxon>Eukaryota</taxon>
        <taxon>Fungi</taxon>
        <taxon>Dikarya</taxon>
        <taxon>Ascomycota</taxon>
        <taxon>Saccharomycotina</taxon>
        <taxon>Pichiomycetes</taxon>
        <taxon>Debaryomycetaceae</taxon>
        <taxon>Candida/Lodderomyces clade</taxon>
        <taxon>Candida</taxon>
    </lineage>
</organism>
<dbReference type="STRING" id="1245528.M3HPB0"/>
<protein>
    <recommendedName>
        <fullName evidence="5">Vacuolar protein sorting-associated protein 28</fullName>
    </recommendedName>
    <alternativeName>
        <fullName evidence="5">ESCRT-I complex subunit VPS28</fullName>
    </alternativeName>
</protein>
<evidence type="ECO:0000256" key="6">
    <source>
        <dbReference type="PROSITE-ProRule" id="PRU00642"/>
    </source>
</evidence>
<evidence type="ECO:0000313" key="10">
    <source>
        <dbReference type="Proteomes" id="UP000011777"/>
    </source>
</evidence>
<dbReference type="Gene3D" id="1.20.1440.200">
    <property type="match status" value="1"/>
</dbReference>
<dbReference type="InterPro" id="IPR017899">
    <property type="entry name" value="VPS28_C"/>
</dbReference>
<dbReference type="PROSITE" id="PS51313">
    <property type="entry name" value="VPS28_N"/>
    <property type="match status" value="1"/>
</dbReference>
<dbReference type="PANTHER" id="PTHR12937">
    <property type="entry name" value="VACUOLAR PROTEIN SORTING 28, ISOFORM 2 VPS28"/>
    <property type="match status" value="1"/>
</dbReference>
<dbReference type="eggNOG" id="KOG3284">
    <property type="taxonomic scope" value="Eukaryota"/>
</dbReference>
<dbReference type="GO" id="GO:0044877">
    <property type="term" value="F:protein-containing complex binding"/>
    <property type="evidence" value="ECO:0007669"/>
    <property type="project" value="TreeGrafter"/>
</dbReference>
<dbReference type="GO" id="GO:0043328">
    <property type="term" value="P:protein transport to vacuole involved in ubiquitin-dependent protein catabolic process via the multivesicular body sorting pathway"/>
    <property type="evidence" value="ECO:0007669"/>
    <property type="project" value="TreeGrafter"/>
</dbReference>
<dbReference type="OrthoDB" id="2671at2759"/>
<evidence type="ECO:0000256" key="3">
    <source>
        <dbReference type="ARBA" id="ARBA00022753"/>
    </source>
</evidence>
<dbReference type="PIRSF" id="PIRSF017535">
    <property type="entry name" value="VPS28"/>
    <property type="match status" value="1"/>
</dbReference>
<dbReference type="InterPro" id="IPR038358">
    <property type="entry name" value="VPS28_N_sf"/>
</dbReference>
<evidence type="ECO:0000256" key="1">
    <source>
        <dbReference type="ARBA" id="ARBA00004177"/>
    </source>
</evidence>
<dbReference type="InterPro" id="IPR017898">
    <property type="entry name" value="VPS28_N"/>
</dbReference>
<dbReference type="SUPFAM" id="SSF140427">
    <property type="entry name" value="VPS28 C-terminal domain-like"/>
    <property type="match status" value="1"/>
</dbReference>
<feature type="domain" description="VPS28 N-terminal" evidence="8">
    <location>
        <begin position="17"/>
        <end position="146"/>
    </location>
</feature>